<dbReference type="PANTHER" id="PTHR42040:SF1">
    <property type="entry name" value="INNER KINETOCHORE SUBUNIT FTA4"/>
    <property type="match status" value="1"/>
</dbReference>
<evidence type="ECO:0000313" key="3">
    <source>
        <dbReference type="Proteomes" id="UP000248961"/>
    </source>
</evidence>
<dbReference type="Pfam" id="PF13093">
    <property type="entry name" value="FTA4"/>
    <property type="match status" value="1"/>
</dbReference>
<feature type="coiled-coil region" evidence="1">
    <location>
        <begin position="127"/>
        <end position="164"/>
    </location>
</feature>
<dbReference type="EMBL" id="KZ824290">
    <property type="protein sequence ID" value="RAL11098.1"/>
    <property type="molecule type" value="Genomic_DNA"/>
</dbReference>
<dbReference type="RefSeq" id="XP_025550252.1">
    <property type="nucleotide sequence ID" value="XM_025692799.1"/>
</dbReference>
<dbReference type="InterPro" id="IPR025207">
    <property type="entry name" value="Sim4_Fta4"/>
</dbReference>
<dbReference type="AlphaFoldDB" id="A0A395HW81"/>
<proteinExistence type="predicted"/>
<dbReference type="GO" id="GO:0031511">
    <property type="term" value="C:Mis6-Sim4 complex"/>
    <property type="evidence" value="ECO:0007669"/>
    <property type="project" value="InterPro"/>
</dbReference>
<keyword evidence="3" id="KW-1185">Reference proteome</keyword>
<dbReference type="OrthoDB" id="21214at2759"/>
<evidence type="ECO:0000313" key="2">
    <source>
        <dbReference type="EMBL" id="RAL11098.1"/>
    </source>
</evidence>
<accession>A0A395HW81</accession>
<dbReference type="GeneID" id="37197088"/>
<name>A0A395HW81_ASPHC</name>
<dbReference type="VEuPathDB" id="FungiDB:BO97DRAFT_370961"/>
<dbReference type="Proteomes" id="UP000248961">
    <property type="component" value="Unassembled WGS sequence"/>
</dbReference>
<sequence length="237" mass="27094">MDSTRTISELKSSFIRAQVRLLSESLIPPEDWRHYASEATEDELSDKVVGDALKKFNASLKQHNRIVYSSQAVQHVAQQIASLYWSSVNQAMRDRGSLLQGVEKSVDLSSHLNIAQLPLELEDPNANDEDRARYQELREQLVSLDSLRKQRQRRLNQLRQLQRLLEPFQSPQDNIQPNLVTRDGELVQELEKMRMLVARVGGRIEQGKKKLNTDGQRASSYSLGGDEKLEALLDMTE</sequence>
<protein>
    <submittedName>
        <fullName evidence="2">Kinetochore protein Fta4</fullName>
    </submittedName>
</protein>
<evidence type="ECO:0000256" key="1">
    <source>
        <dbReference type="SAM" id="Coils"/>
    </source>
</evidence>
<gene>
    <name evidence="2" type="ORF">BO97DRAFT_370961</name>
</gene>
<dbReference type="PANTHER" id="PTHR42040">
    <property type="entry name" value="INNER KINETOCHORE SUBUNIT FTA4"/>
    <property type="match status" value="1"/>
</dbReference>
<keyword evidence="1" id="KW-0175">Coiled coil</keyword>
<organism evidence="2 3">
    <name type="scientific">Aspergillus homomorphus (strain CBS 101889)</name>
    <dbReference type="NCBI Taxonomy" id="1450537"/>
    <lineage>
        <taxon>Eukaryota</taxon>
        <taxon>Fungi</taxon>
        <taxon>Dikarya</taxon>
        <taxon>Ascomycota</taxon>
        <taxon>Pezizomycotina</taxon>
        <taxon>Eurotiomycetes</taxon>
        <taxon>Eurotiomycetidae</taxon>
        <taxon>Eurotiales</taxon>
        <taxon>Aspergillaceae</taxon>
        <taxon>Aspergillus</taxon>
        <taxon>Aspergillus subgen. Circumdati</taxon>
    </lineage>
</organism>
<reference evidence="2 3" key="1">
    <citation type="submission" date="2018-02" db="EMBL/GenBank/DDBJ databases">
        <title>The genomes of Aspergillus section Nigri reveals drivers in fungal speciation.</title>
        <authorList>
            <consortium name="DOE Joint Genome Institute"/>
            <person name="Vesth T.C."/>
            <person name="Nybo J."/>
            <person name="Theobald S."/>
            <person name="Brandl J."/>
            <person name="Frisvad J.C."/>
            <person name="Nielsen K.F."/>
            <person name="Lyhne E.K."/>
            <person name="Kogle M.E."/>
            <person name="Kuo A."/>
            <person name="Riley R."/>
            <person name="Clum A."/>
            <person name="Nolan M."/>
            <person name="Lipzen A."/>
            <person name="Salamov A."/>
            <person name="Henrissat B."/>
            <person name="Wiebenga A."/>
            <person name="De vries R.P."/>
            <person name="Grigoriev I.V."/>
            <person name="Mortensen U.H."/>
            <person name="Andersen M.R."/>
            <person name="Baker S.E."/>
        </authorList>
    </citation>
    <scope>NUCLEOTIDE SEQUENCE [LARGE SCALE GENOMIC DNA]</scope>
    <source>
        <strain evidence="2 3">CBS 101889</strain>
    </source>
</reference>
<dbReference type="STRING" id="1450537.A0A395HW81"/>